<keyword evidence="3 5" id="KW-0460">Magnesium</keyword>
<evidence type="ECO:0000256" key="5">
    <source>
        <dbReference type="PIRSR" id="PIRSR015582-2"/>
    </source>
</evidence>
<evidence type="ECO:0000313" key="8">
    <source>
        <dbReference type="Proteomes" id="UP000235015"/>
    </source>
</evidence>
<reference evidence="7 8" key="1">
    <citation type="submission" date="2017-11" db="EMBL/GenBank/DDBJ databases">
        <title>Genome-resolved metagenomics identifies genetic mobility, metabolic interactions, and unexpected diversity in perchlorate-reducing communities.</title>
        <authorList>
            <person name="Barnum T.P."/>
            <person name="Figueroa I.A."/>
            <person name="Carlstrom C.I."/>
            <person name="Lucas L.N."/>
            <person name="Engelbrektson A.L."/>
            <person name="Coates J.D."/>
        </authorList>
    </citation>
    <scope>NUCLEOTIDE SEQUENCE [LARGE SCALE GENOMIC DNA]</scope>
    <source>
        <strain evidence="7">BM301</strain>
    </source>
</reference>
<dbReference type="InterPro" id="IPR040442">
    <property type="entry name" value="Pyrv_kinase-like_dom_sf"/>
</dbReference>
<feature type="binding site" evidence="4">
    <location>
        <position position="71"/>
    </location>
    <ligand>
        <name>substrate</name>
    </ligand>
</feature>
<dbReference type="InterPro" id="IPR011206">
    <property type="entry name" value="Citrate_lyase_beta/mcl1/mcl2"/>
</dbReference>
<dbReference type="GO" id="GO:0016829">
    <property type="term" value="F:lyase activity"/>
    <property type="evidence" value="ECO:0007669"/>
    <property type="project" value="UniProtKB-KW"/>
</dbReference>
<evidence type="ECO:0000256" key="3">
    <source>
        <dbReference type="ARBA" id="ARBA00022842"/>
    </source>
</evidence>
<dbReference type="SUPFAM" id="SSF51621">
    <property type="entry name" value="Phosphoenolpyruvate/pyruvate domain"/>
    <property type="match status" value="1"/>
</dbReference>
<evidence type="ECO:0000256" key="2">
    <source>
        <dbReference type="ARBA" id="ARBA00022723"/>
    </source>
</evidence>
<dbReference type="GO" id="GO:0006107">
    <property type="term" value="P:oxaloacetate metabolic process"/>
    <property type="evidence" value="ECO:0007669"/>
    <property type="project" value="TreeGrafter"/>
</dbReference>
<protein>
    <submittedName>
        <fullName evidence="7">CoA ester lyase</fullName>
    </submittedName>
</protein>
<dbReference type="Gene3D" id="3.20.20.60">
    <property type="entry name" value="Phosphoenolpyruvate-binding domains"/>
    <property type="match status" value="1"/>
</dbReference>
<evidence type="ECO:0000256" key="1">
    <source>
        <dbReference type="ARBA" id="ARBA00001946"/>
    </source>
</evidence>
<dbReference type="RefSeq" id="WP_273440217.1">
    <property type="nucleotide sequence ID" value="NZ_PKUN01000023.1"/>
</dbReference>
<accession>A0A2N6CTW2</accession>
<dbReference type="PANTHER" id="PTHR32308:SF10">
    <property type="entry name" value="CITRATE LYASE SUBUNIT BETA"/>
    <property type="match status" value="1"/>
</dbReference>
<dbReference type="EMBL" id="PKUN01000023">
    <property type="protein sequence ID" value="PLX60613.1"/>
    <property type="molecule type" value="Genomic_DNA"/>
</dbReference>
<feature type="binding site" evidence="4">
    <location>
        <position position="129"/>
    </location>
    <ligand>
        <name>substrate</name>
    </ligand>
</feature>
<feature type="binding site" evidence="5">
    <location>
        <position position="129"/>
    </location>
    <ligand>
        <name>Mg(2+)</name>
        <dbReference type="ChEBI" id="CHEBI:18420"/>
    </ligand>
</feature>
<gene>
    <name evidence="7" type="ORF">C0630_14275</name>
</gene>
<keyword evidence="7" id="KW-0456">Lyase</keyword>
<comment type="caution">
    <text evidence="7">The sequence shown here is derived from an EMBL/GenBank/DDBJ whole genome shotgun (WGS) entry which is preliminary data.</text>
</comment>
<feature type="domain" description="HpcH/HpaI aldolase/citrate lyase" evidence="6">
    <location>
        <begin position="10"/>
        <end position="224"/>
    </location>
</feature>
<keyword evidence="2 5" id="KW-0479">Metal-binding</keyword>
<evidence type="ECO:0000259" key="6">
    <source>
        <dbReference type="Pfam" id="PF03328"/>
    </source>
</evidence>
<comment type="cofactor">
    <cofactor evidence="1">
        <name>Mg(2+)</name>
        <dbReference type="ChEBI" id="CHEBI:18420"/>
    </cofactor>
</comment>
<evidence type="ECO:0000313" key="7">
    <source>
        <dbReference type="EMBL" id="PLX60613.1"/>
    </source>
</evidence>
<organism evidence="7 8">
    <name type="scientific">Sedimenticola selenatireducens</name>
    <dbReference type="NCBI Taxonomy" id="191960"/>
    <lineage>
        <taxon>Bacteria</taxon>
        <taxon>Pseudomonadati</taxon>
        <taxon>Pseudomonadota</taxon>
        <taxon>Gammaproteobacteria</taxon>
        <taxon>Chromatiales</taxon>
        <taxon>Sedimenticolaceae</taxon>
        <taxon>Sedimenticola</taxon>
    </lineage>
</organism>
<dbReference type="GO" id="GO:0000287">
    <property type="term" value="F:magnesium ion binding"/>
    <property type="evidence" value="ECO:0007669"/>
    <property type="project" value="TreeGrafter"/>
</dbReference>
<dbReference type="Proteomes" id="UP000235015">
    <property type="component" value="Unassembled WGS sequence"/>
</dbReference>
<feature type="binding site" evidence="5">
    <location>
        <position position="156"/>
    </location>
    <ligand>
        <name>Mg(2+)</name>
        <dbReference type="ChEBI" id="CHEBI:18420"/>
    </ligand>
</feature>
<dbReference type="AlphaFoldDB" id="A0A2N6CTW2"/>
<dbReference type="PANTHER" id="PTHR32308">
    <property type="entry name" value="LYASE BETA SUBUNIT, PUTATIVE (AFU_ORTHOLOGUE AFUA_4G13030)-RELATED"/>
    <property type="match status" value="1"/>
</dbReference>
<proteinExistence type="predicted"/>
<dbReference type="Pfam" id="PF03328">
    <property type="entry name" value="HpcH_HpaI"/>
    <property type="match status" value="1"/>
</dbReference>
<name>A0A2N6CTW2_9GAMM</name>
<dbReference type="InterPro" id="IPR015813">
    <property type="entry name" value="Pyrv/PenolPyrv_kinase-like_dom"/>
</dbReference>
<dbReference type="PIRSF" id="PIRSF015582">
    <property type="entry name" value="Cit_lyase_B"/>
    <property type="match status" value="1"/>
</dbReference>
<sequence>MSPRSYSPLRSVLYAPGANSRALDKARSLPVDGLILDLEDAVAPAAKAAARDAVVAALSEGGFGYRRRIVRVNGLDTPWGEADIAAMARTGADAILLPKVESPQAVQTAVAALDAAGGPADLPIWIMAETPRGILQIDSIAAAHPRLQVIVMGTSDLAKELRVRHTPGREGLLASLGLCVLAARARGLEILDGVYLYLRDEPGFAAACEQGRDMGFDGKTLIHPRQIEPANRIFGISAEALQQAQQIIAAWREAQQAGSGVCVVDGRLVENLHVEEAERLVTMHEVIRGRN</sequence>
<dbReference type="InterPro" id="IPR005000">
    <property type="entry name" value="Aldolase/citrate-lyase_domain"/>
</dbReference>
<evidence type="ECO:0000256" key="4">
    <source>
        <dbReference type="PIRSR" id="PIRSR015582-1"/>
    </source>
</evidence>
<dbReference type="STRING" id="1111735.GCA_000428045_02160"/>